<accession>A0AAD5QWY4</accession>
<dbReference type="AlphaFoldDB" id="A0AAD5QWY4"/>
<organism evidence="1 2">
    <name type="scientific">Parelaphostrongylus tenuis</name>
    <name type="common">Meningeal worm</name>
    <dbReference type="NCBI Taxonomy" id="148309"/>
    <lineage>
        <taxon>Eukaryota</taxon>
        <taxon>Metazoa</taxon>
        <taxon>Ecdysozoa</taxon>
        <taxon>Nematoda</taxon>
        <taxon>Chromadorea</taxon>
        <taxon>Rhabditida</taxon>
        <taxon>Rhabditina</taxon>
        <taxon>Rhabditomorpha</taxon>
        <taxon>Strongyloidea</taxon>
        <taxon>Metastrongylidae</taxon>
        <taxon>Parelaphostrongylus</taxon>
    </lineage>
</organism>
<comment type="caution">
    <text evidence="1">The sequence shown here is derived from an EMBL/GenBank/DDBJ whole genome shotgun (WGS) entry which is preliminary data.</text>
</comment>
<protein>
    <submittedName>
        <fullName evidence="1">Uncharacterized protein</fullName>
    </submittedName>
</protein>
<proteinExistence type="predicted"/>
<evidence type="ECO:0000313" key="2">
    <source>
        <dbReference type="Proteomes" id="UP001196413"/>
    </source>
</evidence>
<gene>
    <name evidence="1" type="ORF">KIN20_026024</name>
</gene>
<dbReference type="Proteomes" id="UP001196413">
    <property type="component" value="Unassembled WGS sequence"/>
</dbReference>
<name>A0AAD5QWY4_PARTN</name>
<reference evidence="1" key="1">
    <citation type="submission" date="2021-06" db="EMBL/GenBank/DDBJ databases">
        <title>Parelaphostrongylus tenuis whole genome reference sequence.</title>
        <authorList>
            <person name="Garwood T.J."/>
            <person name="Larsen P.A."/>
            <person name="Fountain-Jones N.M."/>
            <person name="Garbe J.R."/>
            <person name="Macchietto M.G."/>
            <person name="Kania S.A."/>
            <person name="Gerhold R.W."/>
            <person name="Richards J.E."/>
            <person name="Wolf T.M."/>
        </authorList>
    </citation>
    <scope>NUCLEOTIDE SEQUENCE</scope>
    <source>
        <strain evidence="1">MNPRO001-30</strain>
        <tissue evidence="1">Meninges</tissue>
    </source>
</reference>
<evidence type="ECO:0000313" key="1">
    <source>
        <dbReference type="EMBL" id="KAJ1365635.1"/>
    </source>
</evidence>
<sequence>MQNGENDCFIVYLSTNFAWTFEAQQVLQIRDASTKLSREPERCTHGHKSLCLALLLFSKAVCASRRNLYL</sequence>
<keyword evidence="2" id="KW-1185">Reference proteome</keyword>
<dbReference type="EMBL" id="JAHQIW010005320">
    <property type="protein sequence ID" value="KAJ1365635.1"/>
    <property type="molecule type" value="Genomic_DNA"/>
</dbReference>